<reference evidence="7 9" key="2">
    <citation type="submission" date="2018-08" db="EMBL/GenBank/DDBJ databases">
        <title>Brachybacterium saurashtrense DSM 23186.</title>
        <authorList>
            <person name="Li Y."/>
        </authorList>
    </citation>
    <scope>NUCLEOTIDE SEQUENCE [LARGE SCALE GENOMIC DNA]</scope>
    <source>
        <strain evidence="7 9">DSM 23186</strain>
    </source>
</reference>
<dbReference type="PANTHER" id="PTHR23421">
    <property type="entry name" value="BETA-GALACTOSIDASE RELATED"/>
    <property type="match status" value="1"/>
</dbReference>
<evidence type="ECO:0000256" key="2">
    <source>
        <dbReference type="RuleBase" id="RU003679"/>
    </source>
</evidence>
<dbReference type="SUPFAM" id="SSF51445">
    <property type="entry name" value="(Trans)glycosidases"/>
    <property type="match status" value="1"/>
</dbReference>
<dbReference type="Pfam" id="PF22369">
    <property type="entry name" value="GLMA_2nd"/>
    <property type="match status" value="1"/>
</dbReference>
<name>A0A345YRV4_9MICO</name>
<dbReference type="Pfam" id="PF01301">
    <property type="entry name" value="Glyco_hydro_35"/>
    <property type="match status" value="1"/>
</dbReference>
<dbReference type="GO" id="GO:0005975">
    <property type="term" value="P:carbohydrate metabolic process"/>
    <property type="evidence" value="ECO:0007669"/>
    <property type="project" value="InterPro"/>
</dbReference>
<feature type="compositionally biased region" description="Basic residues" evidence="3">
    <location>
        <begin position="57"/>
        <end position="69"/>
    </location>
</feature>
<dbReference type="Gene3D" id="3.20.20.80">
    <property type="entry name" value="Glycosidases"/>
    <property type="match status" value="1"/>
</dbReference>
<protein>
    <submittedName>
        <fullName evidence="7">Glycosyl hydrolase</fullName>
    </submittedName>
</protein>
<reference evidence="6 8" key="1">
    <citation type="submission" date="2018-07" db="EMBL/GenBank/DDBJ databases">
        <title>Brachybacterium saurashtrense DSM 23186 genome sequence.</title>
        <authorList>
            <person name="Guo L."/>
        </authorList>
    </citation>
    <scope>NUCLEOTIDE SEQUENCE [LARGE SCALE GENOMIC DNA]</scope>
    <source>
        <strain evidence="6 8">DSM 23186</strain>
    </source>
</reference>
<dbReference type="Gene3D" id="3.40.50.880">
    <property type="match status" value="1"/>
</dbReference>
<evidence type="ECO:0000259" key="4">
    <source>
        <dbReference type="Pfam" id="PF01301"/>
    </source>
</evidence>
<dbReference type="OrthoDB" id="9813184at2"/>
<proteinExistence type="inferred from homology"/>
<keyword evidence="8" id="KW-1185">Reference proteome</keyword>
<evidence type="ECO:0000313" key="8">
    <source>
        <dbReference type="Proteomes" id="UP000254236"/>
    </source>
</evidence>
<keyword evidence="7" id="KW-0378">Hydrolase</keyword>
<dbReference type="InterPro" id="IPR001944">
    <property type="entry name" value="Glycoside_Hdrlase_35"/>
</dbReference>
<evidence type="ECO:0000313" key="9">
    <source>
        <dbReference type="Proteomes" id="UP000282185"/>
    </source>
</evidence>
<dbReference type="Proteomes" id="UP000282185">
    <property type="component" value="Unassembled WGS sequence"/>
</dbReference>
<evidence type="ECO:0000256" key="1">
    <source>
        <dbReference type="ARBA" id="ARBA00009809"/>
    </source>
</evidence>
<evidence type="ECO:0000313" key="7">
    <source>
        <dbReference type="EMBL" id="RRR22370.1"/>
    </source>
</evidence>
<evidence type="ECO:0000313" key="6">
    <source>
        <dbReference type="EMBL" id="AXK46656.1"/>
    </source>
</evidence>
<accession>A0A345YRV4</accession>
<gene>
    <name evidence="6" type="ORF">DWV08_14265</name>
    <name evidence="7" type="ORF">DXU92_08880</name>
</gene>
<dbReference type="PRINTS" id="PR00742">
    <property type="entry name" value="GLHYDRLASE35"/>
</dbReference>
<dbReference type="EMBL" id="QSWH01000004">
    <property type="protein sequence ID" value="RRR22370.1"/>
    <property type="molecule type" value="Genomic_DNA"/>
</dbReference>
<evidence type="ECO:0000259" key="5">
    <source>
        <dbReference type="Pfam" id="PF22369"/>
    </source>
</evidence>
<dbReference type="InterPro" id="IPR017853">
    <property type="entry name" value="GH"/>
</dbReference>
<dbReference type="InterPro" id="IPR031330">
    <property type="entry name" value="Gly_Hdrlase_35_cat"/>
</dbReference>
<feature type="region of interest" description="Disordered" evidence="3">
    <location>
        <begin position="57"/>
        <end position="83"/>
    </location>
</feature>
<sequence>MVAARSGAPFSGARDMLVTFLGRMLRREPVSRPSCPPLRRGACETPMEALAWCHGRRGSRRSPRHHPPRCGRSAPPTSHGREPSMITIDRRRILLDGAPRLVLAGEIHYFRVPRAQWAARIAQLRAAGANTVASYIPWLWHELPDGTVDLTGATRDERDLGAFIDLCREAGLWFLARPGPFQMAELKNEGLPYRLYREHPEIVPRGWDGAPAPTPDVDLLAPAFLAETDRWYDAVMPVLAERLVTRGGPVLAVQLDNEIGMLSWVSNTPVLTDAALTQLRAWLPAHRTDAARTYPALTADDDAWARAVRSPEEAWAAPLRVDLARFARDRAARYVAHLRAAAEARGVTGVPFLINIHGTGGGSCETFPIGISQLEQSYSGIDGMLSGSDHYVGEMTLDTTTDLYVLNALQQAVHDDDQPLTSLEFEAGTGDYGDGLERLAEPSTADLKSRLFVAQGNRLLNYYLFAGGHNPPLEEPVGDGNDRIAITGERHGFAAPIGPEGQESPTYAPLGAAIGRLALHERHLARAVEELDDLALGLVLDSYATEHAHPGSAVMAEIVGDLRAHRGAGQRLALARSALLRGHRFDAVDLRTMRPRPDGSGRRVLMVATSRHLDAAVQRHLVAHLEAGGSLLLLGVLPERDLEGADCRILADALGAQAAPVRHDSGRFHPSVSWRSDPSLLGETRVPWFQELTASGDARPVLTTVDGETCGIDVRVGAGRAVLLAAGLPSRPGLLGHLLETLGAGRGLALHSSVPGVFATTTRDEDGGRILHVLNVTGYRPQVQIVLDGEEIALEPAPHTGYLLARGLDVGPARVLAANAELAGIGPDHLTFDVPAGPAARIVLETPRQVTADGPGARVAHEDGHVLVTADGPVRVHLGALV</sequence>
<dbReference type="KEGG" id="bsau:DWV08_14265"/>
<organism evidence="7 9">
    <name type="scientific">Brachybacterium saurashtrense</name>
    <dbReference type="NCBI Taxonomy" id="556288"/>
    <lineage>
        <taxon>Bacteria</taxon>
        <taxon>Bacillati</taxon>
        <taxon>Actinomycetota</taxon>
        <taxon>Actinomycetes</taxon>
        <taxon>Micrococcales</taxon>
        <taxon>Dermabacteraceae</taxon>
        <taxon>Brachybacterium</taxon>
    </lineage>
</organism>
<dbReference type="InterPro" id="IPR054746">
    <property type="entry name" value="GLMA-like_second"/>
</dbReference>
<dbReference type="InterPro" id="IPR029062">
    <property type="entry name" value="Class_I_gatase-like"/>
</dbReference>
<feature type="domain" description="GLMA-like second" evidence="5">
    <location>
        <begin position="582"/>
        <end position="659"/>
    </location>
</feature>
<evidence type="ECO:0000256" key="3">
    <source>
        <dbReference type="SAM" id="MobiDB-lite"/>
    </source>
</evidence>
<feature type="domain" description="Glycoside hydrolase 35 catalytic" evidence="4">
    <location>
        <begin position="93"/>
        <end position="261"/>
    </location>
</feature>
<dbReference type="AlphaFoldDB" id="A0A345YRV4"/>
<comment type="similarity">
    <text evidence="1 2">Belongs to the glycosyl hydrolase 35 family.</text>
</comment>
<dbReference type="EMBL" id="CP031356">
    <property type="protein sequence ID" value="AXK46656.1"/>
    <property type="molecule type" value="Genomic_DNA"/>
</dbReference>
<dbReference type="Proteomes" id="UP000254236">
    <property type="component" value="Chromosome"/>
</dbReference>
<dbReference type="GO" id="GO:0004553">
    <property type="term" value="F:hydrolase activity, hydrolyzing O-glycosyl compounds"/>
    <property type="evidence" value="ECO:0007669"/>
    <property type="project" value="InterPro"/>
</dbReference>